<keyword evidence="2" id="KW-1185">Reference proteome</keyword>
<evidence type="ECO:0000313" key="1">
    <source>
        <dbReference type="EMBL" id="ESK83134.1"/>
    </source>
</evidence>
<accession>V2XUT2</accession>
<dbReference type="EMBL" id="AWSO01001657">
    <property type="protein sequence ID" value="ESK83134.1"/>
    <property type="molecule type" value="Genomic_DNA"/>
</dbReference>
<dbReference type="AlphaFoldDB" id="V2XUT2"/>
<organism evidence="1 2">
    <name type="scientific">Moniliophthora roreri (strain MCA 2997)</name>
    <name type="common">Cocoa frosty pod rot fungus</name>
    <name type="synonym">Crinipellis roreri</name>
    <dbReference type="NCBI Taxonomy" id="1381753"/>
    <lineage>
        <taxon>Eukaryota</taxon>
        <taxon>Fungi</taxon>
        <taxon>Dikarya</taxon>
        <taxon>Basidiomycota</taxon>
        <taxon>Agaricomycotina</taxon>
        <taxon>Agaricomycetes</taxon>
        <taxon>Agaricomycetidae</taxon>
        <taxon>Agaricales</taxon>
        <taxon>Marasmiineae</taxon>
        <taxon>Marasmiaceae</taxon>
        <taxon>Moniliophthora</taxon>
    </lineage>
</organism>
<dbReference type="Proteomes" id="UP000017559">
    <property type="component" value="Unassembled WGS sequence"/>
</dbReference>
<reference evidence="1 2" key="1">
    <citation type="journal article" date="2014" name="BMC Genomics">
        <title>Genome and secretome analysis of the hemibiotrophic fungal pathogen, Moniliophthora roreri, which causes frosty pod rot disease of cacao: mechanisms of the biotrophic and necrotrophic phases.</title>
        <authorList>
            <person name="Meinhardt L.W."/>
            <person name="Costa G.G.L."/>
            <person name="Thomazella D.P.T."/>
            <person name="Teixeira P.J.P.L."/>
            <person name="Carazzolle M.F."/>
            <person name="Schuster S.C."/>
            <person name="Carlson J.E."/>
            <person name="Guiltinan M.J."/>
            <person name="Mieczkowski P."/>
            <person name="Farmer A."/>
            <person name="Ramaraj T."/>
            <person name="Crozier J."/>
            <person name="Davis R.E."/>
            <person name="Shao J."/>
            <person name="Melnick R.L."/>
            <person name="Pereira G.A.G."/>
            <person name="Bailey B.A."/>
        </authorList>
    </citation>
    <scope>NUCLEOTIDE SEQUENCE [LARGE SCALE GENOMIC DNA]</scope>
    <source>
        <strain evidence="1 2">MCA 2997</strain>
    </source>
</reference>
<dbReference type="KEGG" id="mrr:Moror_15018"/>
<gene>
    <name evidence="1" type="ORF">Moror_15018</name>
</gene>
<sequence length="107" mass="12468">MIKFDVSNGTAYKRNKVEITNTRLDINMTETVIRYSDHWSHLQLHAQPSLRWLIFIFPVVYADIFKGNSTSERLSPLTSHLLEKLDSTLPRHTTFSESPLFQEFDIA</sequence>
<protein>
    <submittedName>
        <fullName evidence="1">Uncharacterized protein</fullName>
    </submittedName>
</protein>
<comment type="caution">
    <text evidence="1">The sequence shown here is derived from an EMBL/GenBank/DDBJ whole genome shotgun (WGS) entry which is preliminary data.</text>
</comment>
<name>V2XUT2_MONRO</name>
<dbReference type="HOGENOM" id="CLU_2210676_0_0_1"/>
<evidence type="ECO:0000313" key="2">
    <source>
        <dbReference type="Proteomes" id="UP000017559"/>
    </source>
</evidence>
<proteinExistence type="predicted"/>